<accession>A0A2S2DU34</accession>
<dbReference type="Pfam" id="PF01261">
    <property type="entry name" value="AP_endonuc_2"/>
    <property type="match status" value="1"/>
</dbReference>
<dbReference type="PANTHER" id="PTHR12110">
    <property type="entry name" value="HYDROXYPYRUVATE ISOMERASE"/>
    <property type="match status" value="1"/>
</dbReference>
<dbReference type="SUPFAM" id="SSF51658">
    <property type="entry name" value="Xylose isomerase-like"/>
    <property type="match status" value="1"/>
</dbReference>
<dbReference type="EMBL" id="CP029346">
    <property type="protein sequence ID" value="AWL08924.1"/>
    <property type="molecule type" value="Genomic_DNA"/>
</dbReference>
<feature type="region of interest" description="Disordered" evidence="1">
    <location>
        <begin position="90"/>
        <end position="119"/>
    </location>
</feature>
<evidence type="ECO:0000313" key="3">
    <source>
        <dbReference type="EMBL" id="AWL08924.1"/>
    </source>
</evidence>
<dbReference type="PROSITE" id="PS51318">
    <property type="entry name" value="TAT"/>
    <property type="match status" value="1"/>
</dbReference>
<gene>
    <name evidence="3" type="ORF">HME7025_01060</name>
</gene>
<name>A0A2S2DU34_9BACT</name>
<dbReference type="OrthoDB" id="263912at2"/>
<organism evidence="3 4">
    <name type="scientific">Aquirufa nivalisilvae</name>
    <dbReference type="NCBI Taxonomy" id="2516557"/>
    <lineage>
        <taxon>Bacteria</taxon>
        <taxon>Pseudomonadati</taxon>
        <taxon>Bacteroidota</taxon>
        <taxon>Cytophagia</taxon>
        <taxon>Cytophagales</taxon>
        <taxon>Flectobacillaceae</taxon>
        <taxon>Aquirufa</taxon>
    </lineage>
</organism>
<reference evidence="4" key="1">
    <citation type="submission" date="2018-05" db="EMBL/GenBank/DDBJ databases">
        <title>Pseudarcicella sp. HME7025 Genome sequencing and assembly.</title>
        <authorList>
            <person name="Kim H."/>
            <person name="Kang H."/>
            <person name="Joh K."/>
        </authorList>
    </citation>
    <scope>NUCLEOTIDE SEQUENCE [LARGE SCALE GENOMIC DNA]</scope>
    <source>
        <strain evidence="4">HME7025</strain>
    </source>
</reference>
<dbReference type="RefSeq" id="WP_109322640.1">
    <property type="nucleotide sequence ID" value="NZ_CP029346.1"/>
</dbReference>
<proteinExistence type="predicted"/>
<sequence length="342" mass="37089">MSTHLPKNSSRRQFLLSGSLATMGLFLAGKANASSLLLAAKPDSKFAGVQIGAITYSYRSLPGSIEQVLQYCIDSNISAIELMGDAAEDFAGKPKNPNPRPMMGPPAPGQPRPQMTDEQRAKMAAYQKEVAEWRASVSMDKFKEVKQMFDKAGISIYAFKPNALGANNTDAEVEYALKAGKALGAKSVTIELPTDPAQSQRLGDLGAKHKMYIGYHLHLTATDSAWDVALAQSPYNSMNLDCGHYIAAGGNNTTASLLKLIESKADRITSMHIKDRKNKENGGQNQVWGQGNTPLKEILTLMKEKKYKFPATIELEYDIPAGSDPVSEVKKCVAYAKTILVG</sequence>
<dbReference type="Proteomes" id="UP000245468">
    <property type="component" value="Chromosome"/>
</dbReference>
<evidence type="ECO:0000256" key="1">
    <source>
        <dbReference type="SAM" id="MobiDB-lite"/>
    </source>
</evidence>
<dbReference type="PANTHER" id="PTHR12110:SF41">
    <property type="entry name" value="INOSOSE DEHYDRATASE"/>
    <property type="match status" value="1"/>
</dbReference>
<evidence type="ECO:0000313" key="4">
    <source>
        <dbReference type="Proteomes" id="UP000245468"/>
    </source>
</evidence>
<dbReference type="KEGG" id="psez:HME7025_01060"/>
<dbReference type="InterPro" id="IPR050312">
    <property type="entry name" value="IolE/XylAMocC-like"/>
</dbReference>
<feature type="compositionally biased region" description="Pro residues" evidence="1">
    <location>
        <begin position="96"/>
        <end position="111"/>
    </location>
</feature>
<dbReference type="AlphaFoldDB" id="A0A2S2DU34"/>
<protein>
    <recommendedName>
        <fullName evidence="2">Xylose isomerase-like TIM barrel domain-containing protein</fullName>
    </recommendedName>
</protein>
<keyword evidence="4" id="KW-1185">Reference proteome</keyword>
<dbReference type="InterPro" id="IPR036237">
    <property type="entry name" value="Xyl_isomerase-like_sf"/>
</dbReference>
<dbReference type="InterPro" id="IPR013022">
    <property type="entry name" value="Xyl_isomerase-like_TIM-brl"/>
</dbReference>
<feature type="domain" description="Xylose isomerase-like TIM barrel" evidence="2">
    <location>
        <begin position="134"/>
        <end position="319"/>
    </location>
</feature>
<evidence type="ECO:0000259" key="2">
    <source>
        <dbReference type="Pfam" id="PF01261"/>
    </source>
</evidence>
<dbReference type="InterPro" id="IPR006311">
    <property type="entry name" value="TAT_signal"/>
</dbReference>
<dbReference type="Gene3D" id="3.20.20.150">
    <property type="entry name" value="Divalent-metal-dependent TIM barrel enzymes"/>
    <property type="match status" value="1"/>
</dbReference>